<reference evidence="4 5" key="1">
    <citation type="submission" date="2016-10" db="EMBL/GenBank/DDBJ databases">
        <title>The genome sequence of Colletotrichum fioriniae PJ7.</title>
        <authorList>
            <person name="Baroncelli R."/>
        </authorList>
    </citation>
    <scope>NUCLEOTIDE SEQUENCE [LARGE SCALE GENOMIC DNA]</scope>
    <source>
        <strain evidence="4 5">IMI 384185</strain>
    </source>
</reference>
<feature type="domain" description="Peptidase M20 dimerisation" evidence="3">
    <location>
        <begin position="285"/>
        <end position="378"/>
    </location>
</feature>
<dbReference type="GeneID" id="85381506"/>
<dbReference type="InterPro" id="IPR036264">
    <property type="entry name" value="Bact_exopeptidase_dim_dom"/>
</dbReference>
<dbReference type="SUPFAM" id="SSF55031">
    <property type="entry name" value="Bacterial exopeptidase dimerisation domain"/>
    <property type="match status" value="1"/>
</dbReference>
<dbReference type="PANTHER" id="PTHR32494:SF20">
    <property type="entry name" value="PEPTIDASE M20 DIMERISATION DOMAIN-CONTAINING PROTEIN"/>
    <property type="match status" value="1"/>
</dbReference>
<protein>
    <submittedName>
        <fullName evidence="4">Hydantoinase/carbamoylase family amidase</fullName>
    </submittedName>
</protein>
<dbReference type="NCBIfam" id="TIGR01879">
    <property type="entry name" value="hydantase"/>
    <property type="match status" value="1"/>
</dbReference>
<gene>
    <name evidence="4" type="ORF">CPAR01_13353</name>
</gene>
<evidence type="ECO:0000313" key="5">
    <source>
        <dbReference type="Proteomes" id="UP001241169"/>
    </source>
</evidence>
<keyword evidence="2" id="KW-0378">Hydrolase</keyword>
<dbReference type="RefSeq" id="XP_060344000.1">
    <property type="nucleotide sequence ID" value="XM_060497607.1"/>
</dbReference>
<dbReference type="InterPro" id="IPR002933">
    <property type="entry name" value="Peptidase_M20"/>
</dbReference>
<dbReference type="Pfam" id="PF07687">
    <property type="entry name" value="M20_dimer"/>
    <property type="match status" value="1"/>
</dbReference>
<dbReference type="EMBL" id="MOPA01000012">
    <property type="protein sequence ID" value="KAK1526825.1"/>
    <property type="molecule type" value="Genomic_DNA"/>
</dbReference>
<evidence type="ECO:0000313" key="4">
    <source>
        <dbReference type="EMBL" id="KAK1526825.1"/>
    </source>
</evidence>
<dbReference type="PANTHER" id="PTHR32494">
    <property type="entry name" value="ALLANTOATE DEIMINASE-RELATED"/>
    <property type="match status" value="1"/>
</dbReference>
<evidence type="ECO:0000256" key="1">
    <source>
        <dbReference type="ARBA" id="ARBA00006247"/>
    </source>
</evidence>
<dbReference type="Pfam" id="PF01546">
    <property type="entry name" value="Peptidase_M20"/>
    <property type="match status" value="1"/>
</dbReference>
<dbReference type="InterPro" id="IPR011650">
    <property type="entry name" value="Peptidase_M20_dimer"/>
</dbReference>
<dbReference type="CDD" id="cd03884">
    <property type="entry name" value="M20_bAS"/>
    <property type="match status" value="1"/>
</dbReference>
<proteinExistence type="inferred from homology"/>
<comment type="similarity">
    <text evidence="1">Belongs to the peptidase M20A family.</text>
</comment>
<evidence type="ECO:0000256" key="2">
    <source>
        <dbReference type="ARBA" id="ARBA00022801"/>
    </source>
</evidence>
<name>A0ABQ9S6G3_9PEZI</name>
<evidence type="ECO:0000259" key="3">
    <source>
        <dbReference type="Pfam" id="PF07687"/>
    </source>
</evidence>
<dbReference type="Gene3D" id="3.30.70.360">
    <property type="match status" value="1"/>
</dbReference>
<organism evidence="4 5">
    <name type="scientific">Colletotrichum paranaense</name>
    <dbReference type="NCBI Taxonomy" id="1914294"/>
    <lineage>
        <taxon>Eukaryota</taxon>
        <taxon>Fungi</taxon>
        <taxon>Dikarya</taxon>
        <taxon>Ascomycota</taxon>
        <taxon>Pezizomycotina</taxon>
        <taxon>Sordariomycetes</taxon>
        <taxon>Hypocreomycetidae</taxon>
        <taxon>Glomerellales</taxon>
        <taxon>Glomerellaceae</taxon>
        <taxon>Colletotrichum</taxon>
        <taxon>Colletotrichum acutatum species complex</taxon>
    </lineage>
</organism>
<dbReference type="Gene3D" id="3.40.630.10">
    <property type="entry name" value="Zn peptidases"/>
    <property type="match status" value="1"/>
</dbReference>
<comment type="caution">
    <text evidence="4">The sequence shown here is derived from an EMBL/GenBank/DDBJ whole genome shotgun (WGS) entry which is preliminary data.</text>
</comment>
<dbReference type="InterPro" id="IPR010158">
    <property type="entry name" value="Amidase_Cbmase"/>
</dbReference>
<dbReference type="SUPFAM" id="SSF53187">
    <property type="entry name" value="Zn-dependent exopeptidases"/>
    <property type="match status" value="1"/>
</dbReference>
<sequence>MAVPGMNQSQKQVDVALRGLEMPIKDGYKAKLKMFPRRPSAPQAFYFVRRSSTFSRGLSGLKINADRLQETIHHTCQWGAAHRYGRGPNETGMARLTLSDEDATARRWFIEETQRLGCDVKVDQMGNIFARQRGSLGSKLPMTAMGSHLDTQPQGGRYDGILGVVAGIEALRTMKENGYHSKFDIGVINWTNEEGARFPGTTVSSKVWAGEIPIQRAWDLRDVSNPSITMKSELERHGYLGNTSCSATQGYPVGAHFELHIEQGPLLESRGRKIGVVRGVQACRWLTFAVAGRSAHSGTTPYSARKDPLLAAAKMIAASNELAQTSGAFVTTGIIKVPPGSSTNAVASQAMFTLDIRHPDNKTISEVQDQCLASFQEICRENGVELSWSIDVDSPATIFDEDCVWAVETAANGIVGHDGWLRMTSGATHDSVNTSKHCPTTMIFVPCKDGISHHPEEYCNPEDCALGAQTLLDSVIIYDNRRLAKLQ</sequence>
<dbReference type="Proteomes" id="UP001241169">
    <property type="component" value="Unassembled WGS sequence"/>
</dbReference>
<keyword evidence="5" id="KW-1185">Reference proteome</keyword>
<accession>A0ABQ9S6G3</accession>